<evidence type="ECO:0000256" key="2">
    <source>
        <dbReference type="SAM" id="MobiDB-lite"/>
    </source>
</evidence>
<feature type="coiled-coil region" evidence="1">
    <location>
        <begin position="1178"/>
        <end position="1212"/>
    </location>
</feature>
<feature type="compositionally biased region" description="Low complexity" evidence="2">
    <location>
        <begin position="410"/>
        <end position="420"/>
    </location>
</feature>
<feature type="compositionally biased region" description="Basic and acidic residues" evidence="2">
    <location>
        <begin position="569"/>
        <end position="580"/>
    </location>
</feature>
<feature type="region of interest" description="Disordered" evidence="2">
    <location>
        <begin position="1222"/>
        <end position="1246"/>
    </location>
</feature>
<name>A0A9P6J171_MORAP</name>
<feature type="region of interest" description="Disordered" evidence="2">
    <location>
        <begin position="468"/>
        <end position="789"/>
    </location>
</feature>
<feature type="compositionally biased region" description="Low complexity" evidence="2">
    <location>
        <begin position="129"/>
        <end position="143"/>
    </location>
</feature>
<feature type="compositionally biased region" description="Polar residues" evidence="2">
    <location>
        <begin position="545"/>
        <end position="565"/>
    </location>
</feature>
<sequence length="1246" mass="139495">MSRYPHSSHQDQPRSMSAHKTSNSNLHRQFQEGHLPVHPENSDWNQLRDSTKQSTGSVSSFKSWTSTEPAYGSKTASYGQQRQQTPSYQQQQQQHGQSPLSQSHRSPPPPRGQSMTSNASSPAGRHRSNSNNSNVNPYSNEPSHYQQHYNEPHHQHTNSHSSNAGYPSRQSGQSPAYGQQPQRQHQYSDLQHLGQRASDQYSVDVSRMGANATARSDESYSSGNPEDPHQLFAQGQRQPRAEPAQQYESPRSSQRAPRRREPAVEEALLPTLDDYEAMLQEMTSPSLGPKGARAGARRSEREAREPRADRAPRQPRRQQQQHQSSADQTSTLDALMDEQKPVPRKSDPSFEERRLKRRSSLPSKLKSDPNLFVGLQRRNSGNGHPSPGLPSEPPQLHTLAENPHSPPPTAADDAASAHSALGHPGQSTLHDYAHLPALQEKRFSWENDSVAPRIDLLEAVQTNVMRNSVSQRKGSWQDGDSQQQQQQQQQQYESQPQETFSAGSRSSVRLSQQGINKPAIAGKSHLRLSHTPSQPDTDAGEHSSRQMTDSHVQQLAQFEHQNQAHANARSHENSSLRMVEEESSGPSPPAPPTESRDESGAQTPLPQAHPRPRTPNSRSRPGTPVGGIRPPPGPAPPSASASATPPALVRKLSPASGKRPAGGAKPSPPNSANVMLQPFQQGSRPRAGSTASVSSMNSFTLDGVLTPPPPSSPLPSLPPHPLHQTPPPTQPLPPITEGGSFIGLGIDHQQPMKHRKMSGGKELMQAPFGDQRMRSLTPSSSRELSDLQHKVEALQEERDLLERKLVASKDHPAAESGQDPSRFEEMATLLENAQRQLAAKDEEMKELRLSLQRAQQSHENESLASGEIARLIQLQSSLQQQLDDCRQEVSQLQGMLAESERSHADEKQARQGLETKVEALAVTGDRHEQRQQDHDRAYEELLQEIQALRLDKSHHEEVLEREREAFQARLQQEEAQYRTLQDTVQRLSSKIGRMESQHASELQQIQLDHEEVMDKVVYEHAHALTDLTEQHKADVEAAVEHTRRQCEETFRQERIQLEAREKVLRERVEDQAGRHDRLEEELFQIQKRYEDAEREKDVLSRTNRSLERHLSMQHLKDQENEYKMEEIKQESDKLRRLLAELDLAALSSSSSSSSTDDLEQRTDAERQDRVQAVFEQQQRKWTEQAELMARKLARAEEEARRATEQNVDLKVALEVAHTQAYTSPAAVHAGLRRPSTSADSARALSA</sequence>
<feature type="compositionally biased region" description="Pro residues" evidence="2">
    <location>
        <begin position="706"/>
        <end position="734"/>
    </location>
</feature>
<feature type="region of interest" description="Disordered" evidence="2">
    <location>
        <begin position="1145"/>
        <end position="1166"/>
    </location>
</feature>
<feature type="compositionally biased region" description="Polar residues" evidence="2">
    <location>
        <begin position="42"/>
        <end position="79"/>
    </location>
</feature>
<accession>A0A9P6J171</accession>
<comment type="caution">
    <text evidence="3">The sequence shown here is derived from an EMBL/GenBank/DDBJ whole genome shotgun (WGS) entry which is preliminary data.</text>
</comment>
<evidence type="ECO:0000313" key="4">
    <source>
        <dbReference type="Proteomes" id="UP000738359"/>
    </source>
</evidence>
<feature type="compositionally biased region" description="Polar residues" evidence="2">
    <location>
        <begin position="492"/>
        <end position="515"/>
    </location>
</feature>
<feature type="coiled-coil region" evidence="1">
    <location>
        <begin position="1061"/>
        <end position="1144"/>
    </location>
</feature>
<evidence type="ECO:0000256" key="1">
    <source>
        <dbReference type="SAM" id="Coils"/>
    </source>
</evidence>
<evidence type="ECO:0000313" key="3">
    <source>
        <dbReference type="EMBL" id="KAF9954889.1"/>
    </source>
</evidence>
<proteinExistence type="predicted"/>
<reference evidence="3" key="1">
    <citation type="journal article" date="2020" name="Fungal Divers.">
        <title>Resolving the Mortierellaceae phylogeny through synthesis of multi-gene phylogenetics and phylogenomics.</title>
        <authorList>
            <person name="Vandepol N."/>
            <person name="Liber J."/>
            <person name="Desiro A."/>
            <person name="Na H."/>
            <person name="Kennedy M."/>
            <person name="Barry K."/>
            <person name="Grigoriev I.V."/>
            <person name="Miller A.N."/>
            <person name="O'Donnell K."/>
            <person name="Stajich J.E."/>
            <person name="Bonito G."/>
        </authorList>
    </citation>
    <scope>NUCLEOTIDE SEQUENCE</scope>
    <source>
        <strain evidence="3">CK1249</strain>
    </source>
</reference>
<feature type="compositionally biased region" description="Polar residues" evidence="2">
    <location>
        <begin position="158"/>
        <end position="189"/>
    </location>
</feature>
<feature type="non-terminal residue" evidence="3">
    <location>
        <position position="1246"/>
    </location>
</feature>
<protein>
    <submittedName>
        <fullName evidence="3">Uncharacterized protein</fullName>
    </submittedName>
</protein>
<feature type="region of interest" description="Disordered" evidence="2">
    <location>
        <begin position="805"/>
        <end position="824"/>
    </location>
</feature>
<feature type="coiled-coil region" evidence="1">
    <location>
        <begin position="931"/>
        <end position="997"/>
    </location>
</feature>
<dbReference type="AlphaFoldDB" id="A0A9P6J171"/>
<feature type="compositionally biased region" description="Basic and acidic residues" evidence="2">
    <location>
        <begin position="337"/>
        <end position="354"/>
    </location>
</feature>
<feature type="compositionally biased region" description="Polar residues" evidence="2">
    <location>
        <begin position="13"/>
        <end position="28"/>
    </location>
</feature>
<feature type="compositionally biased region" description="Low complexity" evidence="2">
    <location>
        <begin position="317"/>
        <end position="328"/>
    </location>
</feature>
<dbReference type="EMBL" id="JAAAHY010000941">
    <property type="protein sequence ID" value="KAF9954889.1"/>
    <property type="molecule type" value="Genomic_DNA"/>
</dbReference>
<dbReference type="OrthoDB" id="2421036at2759"/>
<feature type="compositionally biased region" description="Polar residues" evidence="2">
    <location>
        <begin position="468"/>
        <end position="481"/>
    </location>
</feature>
<feature type="compositionally biased region" description="Low complexity" evidence="2">
    <location>
        <begin position="1145"/>
        <end position="1155"/>
    </location>
</feature>
<feature type="compositionally biased region" description="Basic and acidic residues" evidence="2">
    <location>
        <begin position="297"/>
        <end position="312"/>
    </location>
</feature>
<keyword evidence="4" id="KW-1185">Reference proteome</keyword>
<gene>
    <name evidence="3" type="ORF">BGZ70_010434</name>
</gene>
<feature type="compositionally biased region" description="Low complexity" evidence="2">
    <location>
        <begin position="80"/>
        <end position="103"/>
    </location>
</feature>
<organism evidence="3 4">
    <name type="scientific">Mortierella alpina</name>
    <name type="common">Oleaginous fungus</name>
    <name type="synonym">Mortierella renispora</name>
    <dbReference type="NCBI Taxonomy" id="64518"/>
    <lineage>
        <taxon>Eukaryota</taxon>
        <taxon>Fungi</taxon>
        <taxon>Fungi incertae sedis</taxon>
        <taxon>Mucoromycota</taxon>
        <taxon>Mortierellomycotina</taxon>
        <taxon>Mortierellomycetes</taxon>
        <taxon>Mortierellales</taxon>
        <taxon>Mortierellaceae</taxon>
        <taxon>Mortierella</taxon>
    </lineage>
</organism>
<feature type="compositionally biased region" description="Low complexity" evidence="2">
    <location>
        <begin position="638"/>
        <end position="647"/>
    </location>
</feature>
<feature type="compositionally biased region" description="Low complexity" evidence="2">
    <location>
        <begin position="482"/>
        <end position="491"/>
    </location>
</feature>
<dbReference type="Proteomes" id="UP000738359">
    <property type="component" value="Unassembled WGS sequence"/>
</dbReference>
<feature type="region of interest" description="Disordered" evidence="2">
    <location>
        <begin position="1"/>
        <end position="428"/>
    </location>
</feature>
<keyword evidence="1" id="KW-0175">Coiled coil</keyword>
<feature type="compositionally biased region" description="Basic and acidic residues" evidence="2">
    <location>
        <begin position="29"/>
        <end position="41"/>
    </location>
</feature>
<feature type="compositionally biased region" description="Low complexity" evidence="2">
    <location>
        <begin position="614"/>
        <end position="628"/>
    </location>
</feature>
<feature type="compositionally biased region" description="Polar residues" evidence="2">
    <location>
        <begin position="670"/>
        <end position="700"/>
    </location>
</feature>